<organism evidence="3 4">
    <name type="scientific">Emergomyces africanus</name>
    <dbReference type="NCBI Taxonomy" id="1955775"/>
    <lineage>
        <taxon>Eukaryota</taxon>
        <taxon>Fungi</taxon>
        <taxon>Dikarya</taxon>
        <taxon>Ascomycota</taxon>
        <taxon>Pezizomycotina</taxon>
        <taxon>Eurotiomycetes</taxon>
        <taxon>Eurotiomycetidae</taxon>
        <taxon>Onygenales</taxon>
        <taxon>Ajellomycetaceae</taxon>
        <taxon>Emergomyces</taxon>
    </lineage>
</organism>
<dbReference type="SMART" id="SM00694">
    <property type="entry name" value="DysFC"/>
    <property type="match status" value="1"/>
</dbReference>
<accession>A0A1B7NRZ0</accession>
<dbReference type="PANTHER" id="PTHR23250:SF1">
    <property type="entry name" value="TECTONIN BETA-PROPELLER REPEAT-CONTAINING PROTEIN 1"/>
    <property type="match status" value="1"/>
</dbReference>
<protein>
    <recommendedName>
        <fullName evidence="2">Peroxin/Ferlin domain-containing protein</fullName>
    </recommendedName>
</protein>
<evidence type="ECO:0000256" key="1">
    <source>
        <dbReference type="SAM" id="MobiDB-lite"/>
    </source>
</evidence>
<feature type="domain" description="Peroxin/Ferlin" evidence="2">
    <location>
        <begin position="222"/>
        <end position="258"/>
    </location>
</feature>
<gene>
    <name evidence="3" type="ORF">ACJ72_06175</name>
</gene>
<evidence type="ECO:0000313" key="4">
    <source>
        <dbReference type="Proteomes" id="UP000091918"/>
    </source>
</evidence>
<dbReference type="InterPro" id="IPR051513">
    <property type="entry name" value="Tectonin_beta-prop"/>
</dbReference>
<dbReference type="Proteomes" id="UP000091918">
    <property type="component" value="Unassembled WGS sequence"/>
</dbReference>
<feature type="compositionally biased region" description="Low complexity" evidence="1">
    <location>
        <begin position="13"/>
        <end position="24"/>
    </location>
</feature>
<evidence type="ECO:0000259" key="2">
    <source>
        <dbReference type="SMART" id="SM00694"/>
    </source>
</evidence>
<dbReference type="PANTHER" id="PTHR23250">
    <property type="entry name" value="DYSFERLIN-RELATED"/>
    <property type="match status" value="1"/>
</dbReference>
<feature type="compositionally biased region" description="Basic and acidic residues" evidence="1">
    <location>
        <begin position="416"/>
        <end position="430"/>
    </location>
</feature>
<reference evidence="3 4" key="1">
    <citation type="submission" date="2015-07" db="EMBL/GenBank/DDBJ databases">
        <title>Emmonsia species relationships and genome sequence.</title>
        <authorList>
            <person name="Cuomo C.A."/>
            <person name="Schwartz I.S."/>
            <person name="Kenyon C."/>
            <person name="de Hoog G.S."/>
            <person name="Govender N.P."/>
            <person name="Botha A."/>
            <person name="Moreno L."/>
            <person name="de Vries M."/>
            <person name="Munoz J.F."/>
            <person name="Stielow J.B."/>
        </authorList>
    </citation>
    <scope>NUCLEOTIDE SEQUENCE [LARGE SCALE GENOMIC DNA]</scope>
    <source>
        <strain evidence="3 4">CBS 136260</strain>
    </source>
</reference>
<sequence>MSSIPGISLVDKTSTTTTIEQTSSRNYGLEPSPSVSSRTATVLAKKLTKGSMKDSLARRRYAKFQQNRYSNGDGNDSVDGESDDRHSWEASLSQRGSTDIGIEHQLSRPGSTKPGKQPAVEEAADDPSELAPALSQIPQHLGAASESSEIDVLYENQRGWWFFGIPLYSAKSLLNLDPAAWLTRNFEVSPVNIANAQVPDPSWEWEWDTWYIDMCYDVDEAGWQYSFSFSARFAWHGTHPWYHCFVRRRRWLRKRVKKTYIGPEEEIALGKAHTLNADYFTVSSCRTPSPRPDSRQVSRATISTVGVRAEDILPEDITNIGTLLYAMKKAALDRDKILAVQHFVKYADEELSLLSEKTPEVLSIFMYQTSRQQLLDYIQQTIDGIPATSEGIQKRRRDCLAKVIEERRSKELQFWSDEKALPKEGEHGFTGEEQQDEPADRPFSRNPSKGKTVVHSIVDMEQNGG</sequence>
<proteinExistence type="predicted"/>
<feature type="region of interest" description="Disordered" evidence="1">
    <location>
        <begin position="416"/>
        <end position="465"/>
    </location>
</feature>
<feature type="region of interest" description="Disordered" evidence="1">
    <location>
        <begin position="1"/>
        <end position="128"/>
    </location>
</feature>
<dbReference type="GO" id="GO:0016020">
    <property type="term" value="C:membrane"/>
    <property type="evidence" value="ECO:0007669"/>
    <property type="project" value="InterPro"/>
</dbReference>
<dbReference type="AlphaFoldDB" id="A0A1B7NRZ0"/>
<feature type="compositionally biased region" description="Polar residues" evidence="1">
    <location>
        <begin position="64"/>
        <end position="74"/>
    </location>
</feature>
<dbReference type="OrthoDB" id="72441at2759"/>
<dbReference type="EMBL" id="LGUA01000995">
    <property type="protein sequence ID" value="OAX79506.1"/>
    <property type="molecule type" value="Genomic_DNA"/>
</dbReference>
<dbReference type="STRING" id="1658172.A0A1B7NRZ0"/>
<evidence type="ECO:0000313" key="3">
    <source>
        <dbReference type="EMBL" id="OAX79506.1"/>
    </source>
</evidence>
<dbReference type="InterPro" id="IPR006614">
    <property type="entry name" value="Peroxin/Ferlin"/>
</dbReference>
<comment type="caution">
    <text evidence="3">The sequence shown here is derived from an EMBL/GenBank/DDBJ whole genome shotgun (WGS) entry which is preliminary data.</text>
</comment>
<keyword evidence="4" id="KW-1185">Reference proteome</keyword>
<name>A0A1B7NRZ0_9EURO</name>